<proteinExistence type="predicted"/>
<sequence length="124" mass="13502">MKFRLCIVFLRHGSGAQPHLISQVAFELYHTQAQKAHFLVRRKALCSGGFGQIVRHGAVILTGAGEHPGVHLEAAQSARLNGFGRIAPGFAQANGNKTASDSSIHFYRFAAARINLEIVLKVLR</sequence>
<protein>
    <submittedName>
        <fullName evidence="1">Uncharacterized protein</fullName>
    </submittedName>
</protein>
<comment type="caution">
    <text evidence="1">The sequence shown here is derived from an EMBL/GenBank/DDBJ whole genome shotgun (WGS) entry which is preliminary data.</text>
</comment>
<accession>A0ABW9BGA9</accession>
<gene>
    <name evidence="1" type="ORF">PQR03_14885</name>
</gene>
<name>A0ABW9BGA9_9BURK</name>
<reference evidence="1 2" key="1">
    <citation type="journal article" date="2024" name="Chem. Sci.">
        <title>Discovery of megapolipeptins by genome mining of a Burkholderiales bacteria collection.</title>
        <authorList>
            <person name="Paulo B.S."/>
            <person name="Recchia M.J.J."/>
            <person name="Lee S."/>
            <person name="Fergusson C.H."/>
            <person name="Romanowski S.B."/>
            <person name="Hernandez A."/>
            <person name="Krull N."/>
            <person name="Liu D.Y."/>
            <person name="Cavanagh H."/>
            <person name="Bos A."/>
            <person name="Gray C.A."/>
            <person name="Murphy B.T."/>
            <person name="Linington R.G."/>
            <person name="Eustaquio A.S."/>
        </authorList>
    </citation>
    <scope>NUCLEOTIDE SEQUENCE [LARGE SCALE GENOMIC DNA]</scope>
    <source>
        <strain evidence="1 2">RL17-351-BIE-A</strain>
    </source>
</reference>
<keyword evidence="2" id="KW-1185">Reference proteome</keyword>
<dbReference type="Proteomes" id="UP001629274">
    <property type="component" value="Unassembled WGS sequence"/>
</dbReference>
<organism evidence="1 2">
    <name type="scientific">Paraburkholderia phytofirmans</name>
    <dbReference type="NCBI Taxonomy" id="261302"/>
    <lineage>
        <taxon>Bacteria</taxon>
        <taxon>Pseudomonadati</taxon>
        <taxon>Pseudomonadota</taxon>
        <taxon>Betaproteobacteria</taxon>
        <taxon>Burkholderiales</taxon>
        <taxon>Burkholderiaceae</taxon>
        <taxon>Paraburkholderia</taxon>
    </lineage>
</organism>
<dbReference type="RefSeq" id="WP_148225077.1">
    <property type="nucleotide sequence ID" value="NZ_JAQQCK010000007.1"/>
</dbReference>
<dbReference type="EMBL" id="JAQQDR010000005">
    <property type="protein sequence ID" value="MFM0239417.1"/>
    <property type="molecule type" value="Genomic_DNA"/>
</dbReference>
<evidence type="ECO:0000313" key="1">
    <source>
        <dbReference type="EMBL" id="MFM0239417.1"/>
    </source>
</evidence>
<evidence type="ECO:0000313" key="2">
    <source>
        <dbReference type="Proteomes" id="UP001629274"/>
    </source>
</evidence>